<feature type="compositionally biased region" description="Basic residues" evidence="3">
    <location>
        <begin position="213"/>
        <end position="226"/>
    </location>
</feature>
<evidence type="ECO:0000313" key="7">
    <source>
        <dbReference type="Proteomes" id="UP001607303"/>
    </source>
</evidence>
<dbReference type="InterPro" id="IPR011993">
    <property type="entry name" value="PH-like_dom_sf"/>
</dbReference>
<feature type="region of interest" description="Disordered" evidence="3">
    <location>
        <begin position="198"/>
        <end position="279"/>
    </location>
</feature>
<feature type="region of interest" description="Disordered" evidence="3">
    <location>
        <begin position="440"/>
        <end position="500"/>
    </location>
</feature>
<sequence length="1473" mass="167997">MSLTRSSKRDSLRGCEKVSDKILYPTVNSLALKRARLPLQLHDGGTDIETQEEMKKDSGLVHRESKRTGLMAKARSSPPRKYRAKIEMMVETRRNETLESAESVEIATSTLTDSEKDEERVRLKEEIKKGRMAGSEEKKNESSGLRERRCSYSSEDYEKVDVKSQCYPEAFVERDFDVNESFHRKKITGISKSTYDTESISFSSDEEKNSLRNNKKKKKKKKKRQFARNVLHYVPGYPGKRHKQPTKKKKKHHRFATSFDSRARPLDEKDETSIEENQDFSRPRSLSRFELKYVMISAPSNFVHVASATNSRLMSNEKTAGSKLERSIITHEEKSANLPLLLRGKEVGKSTSRLVGEETSMGTDVRHVNAAYVEIKRTSLGNAEERTAELVDPCQSVKIERDDRETRISYEPILRTNVSFLWSDRTRNFLDNKNEQARLSSSLVEKDEETFEERSEEPYDDVGPPLSKSFPQVATEDDYDDVGPSPTCTEENTLGDGRYAKDDTYDDVSLPIFNNIEEKVETLLEDNEKEGSSINNDYSSLEGAEDEKYIYDDVGLPVGEERVNSLYGDSMMAASFMGTILTNGKESEWEDVDDFTNALPCLCRHDCTCEKNGERCNTWAKKKAGQRSGKKWKRRRSRRSRKSSACSARTRHDSVVDVAITGSALLLVNHLEKKEGGWRSPENSELDGESVGSKTQGLVQMRLVDLDEDTDMQEASCYVHEESASEDSTYESLRFCQPDDFGTDSESETTGLVNGPDLRAKDRGENTTNGNIYLEAPAKPIPPPPRESSLTETLGRRIKMLRRTWSITKGSLGRIRRRTFVEEEQASEESKDLANVHHQLPDNGKYFSFRKHFRKNLTSFSTFYLNDSNGICTSRNNNNNGTTKETIYGNTNWYAWSGTTKINNDCESSSRDVDHYSVLADQEPLYQFYEAAVARVAFESDSDGYEEVEDLNPPPLATDFVKPGQRTLWCQTPQVVRSGLLREYSMSTCRIKQSTLSSRNTFDSLMPTINIFLERLTPEEKKIQEAKFEILTSEASYLNSLRVLDNEFLRNHELTNEILTASEKDKLFAGVPAVIKASERLLADLEIIWKEDPTLQNLPDILLEHSGKYLDIFVGYCSNQIKIDTTLKELRARKGSKFVEAVTQIESRPECQSLPLNSFLMLPMQRITRLPLLADAVLSKLSMESTDRSSWEKVLSTFSYVASECNEGARAAAQEAEMETITRKLEYSPKIKSLGLKNRHLIKRGPVIQLTMKADMEYKLTFGKKFNKTPLYLFLLTDYLLVTKIKHKYRIRLSICSTHDEAYIVTDVCKRNLLALESVSEDSPFAGRNAMMLTLLENYCGKQAEYVLTCESNTERERWLEAISPPKRETVGETLYEAWDCPQVMALYSYSPNQSDELSLQPGDVINVLRKMTDGWYHGEKLLNGEQGWFPANYTKEVASEHVRARNLKQRHRLLALTRSVLQKRAKQNLAIY</sequence>
<keyword evidence="1 2" id="KW-0728">SH3 domain</keyword>
<dbReference type="InterPro" id="IPR000219">
    <property type="entry name" value="DH_dom"/>
</dbReference>
<dbReference type="Gene3D" id="1.20.900.10">
    <property type="entry name" value="Dbl homology (DH) domain"/>
    <property type="match status" value="1"/>
</dbReference>
<feature type="compositionally biased region" description="Basic residues" evidence="3">
    <location>
        <begin position="627"/>
        <end position="642"/>
    </location>
</feature>
<evidence type="ECO:0000259" key="5">
    <source>
        <dbReference type="PROSITE" id="PS50010"/>
    </source>
</evidence>
<evidence type="ECO:0000256" key="3">
    <source>
        <dbReference type="SAM" id="MobiDB-lite"/>
    </source>
</evidence>
<feature type="region of interest" description="Disordered" evidence="3">
    <location>
        <begin position="741"/>
        <end position="790"/>
    </location>
</feature>
<reference evidence="6 7" key="1">
    <citation type="journal article" date="2024" name="Ann. Entomol. Soc. Am.">
        <title>Genomic analyses of the southern and eastern yellowjacket wasps (Hymenoptera: Vespidae) reveal evolutionary signatures of social life.</title>
        <authorList>
            <person name="Catto M.A."/>
            <person name="Caine P.B."/>
            <person name="Orr S.E."/>
            <person name="Hunt B.G."/>
            <person name="Goodisman M.A.D."/>
        </authorList>
    </citation>
    <scope>NUCLEOTIDE SEQUENCE [LARGE SCALE GENOMIC DNA]</scope>
    <source>
        <strain evidence="6">232</strain>
        <tissue evidence="6">Head and thorax</tissue>
    </source>
</reference>
<evidence type="ECO:0000256" key="2">
    <source>
        <dbReference type="PROSITE-ProRule" id="PRU00192"/>
    </source>
</evidence>
<dbReference type="InterPro" id="IPR047270">
    <property type="entry name" value="PH_ephexin"/>
</dbReference>
<evidence type="ECO:0008006" key="8">
    <source>
        <dbReference type="Google" id="ProtNLM"/>
    </source>
</evidence>
<dbReference type="Pfam" id="PF00018">
    <property type="entry name" value="SH3_1"/>
    <property type="match status" value="1"/>
</dbReference>
<dbReference type="PANTHER" id="PTHR12845:SF5">
    <property type="entry name" value="EPHEXIN, ISOFORM D"/>
    <property type="match status" value="1"/>
</dbReference>
<dbReference type="InterPro" id="IPR001452">
    <property type="entry name" value="SH3_domain"/>
</dbReference>
<dbReference type="SUPFAM" id="SSF48065">
    <property type="entry name" value="DBL homology domain (DH-domain)"/>
    <property type="match status" value="1"/>
</dbReference>
<feature type="compositionally biased region" description="Acidic residues" evidence="3">
    <location>
        <begin position="268"/>
        <end position="278"/>
    </location>
</feature>
<dbReference type="SUPFAM" id="SSF50729">
    <property type="entry name" value="PH domain-like"/>
    <property type="match status" value="1"/>
</dbReference>
<dbReference type="CDD" id="cd01221">
    <property type="entry name" value="PH_ephexin"/>
    <property type="match status" value="1"/>
</dbReference>
<feature type="region of interest" description="Disordered" evidence="3">
    <location>
        <begin position="125"/>
        <end position="150"/>
    </location>
</feature>
<dbReference type="EMBL" id="JAYRBN010000007">
    <property type="protein sequence ID" value="KAL2751573.1"/>
    <property type="molecule type" value="Genomic_DNA"/>
</dbReference>
<evidence type="ECO:0000259" key="4">
    <source>
        <dbReference type="PROSITE" id="PS50002"/>
    </source>
</evidence>
<dbReference type="PRINTS" id="PR00452">
    <property type="entry name" value="SH3DOMAIN"/>
</dbReference>
<comment type="caution">
    <text evidence="6">The sequence shown here is derived from an EMBL/GenBank/DDBJ whole genome shotgun (WGS) entry which is preliminary data.</text>
</comment>
<keyword evidence="7" id="KW-1185">Reference proteome</keyword>
<dbReference type="PANTHER" id="PTHR12845">
    <property type="entry name" value="GUANINE NUCLEOTIDE EXCHANGE FACTOR"/>
    <property type="match status" value="1"/>
</dbReference>
<feature type="domain" description="DH" evidence="5">
    <location>
        <begin position="1022"/>
        <end position="1208"/>
    </location>
</feature>
<dbReference type="Pfam" id="PF00621">
    <property type="entry name" value="RhoGEF"/>
    <property type="match status" value="1"/>
</dbReference>
<accession>A0ABD2D2G6</accession>
<dbReference type="CDD" id="cd11793">
    <property type="entry name" value="SH3_ephexin1_like"/>
    <property type="match status" value="1"/>
</dbReference>
<name>A0ABD2D2G6_VESMC</name>
<dbReference type="InterPro" id="IPR036028">
    <property type="entry name" value="SH3-like_dom_sf"/>
</dbReference>
<dbReference type="CDD" id="cd00160">
    <property type="entry name" value="RhoGEF"/>
    <property type="match status" value="1"/>
</dbReference>
<protein>
    <recommendedName>
        <fullName evidence="8">Ephexin-1</fullName>
    </recommendedName>
</protein>
<gene>
    <name evidence="6" type="ORF">V1477_000731</name>
</gene>
<evidence type="ECO:0000313" key="6">
    <source>
        <dbReference type="EMBL" id="KAL2751573.1"/>
    </source>
</evidence>
<dbReference type="SMART" id="SM00326">
    <property type="entry name" value="SH3"/>
    <property type="match status" value="1"/>
</dbReference>
<dbReference type="Gene3D" id="2.30.30.40">
    <property type="entry name" value="SH3 Domains"/>
    <property type="match status" value="1"/>
</dbReference>
<dbReference type="InterPro" id="IPR035899">
    <property type="entry name" value="DBL_dom_sf"/>
</dbReference>
<feature type="domain" description="SH3" evidence="4">
    <location>
        <begin position="1379"/>
        <end position="1440"/>
    </location>
</feature>
<dbReference type="SMART" id="SM00325">
    <property type="entry name" value="RhoGEF"/>
    <property type="match status" value="1"/>
</dbReference>
<dbReference type="InterPro" id="IPR047271">
    <property type="entry name" value="Ephexin-like"/>
</dbReference>
<dbReference type="Gene3D" id="2.30.29.30">
    <property type="entry name" value="Pleckstrin-homology domain (PH domain)/Phosphotyrosine-binding domain (PTB)"/>
    <property type="match status" value="1"/>
</dbReference>
<organism evidence="6 7">
    <name type="scientific">Vespula maculifrons</name>
    <name type="common">Eastern yellow jacket</name>
    <name type="synonym">Wasp</name>
    <dbReference type="NCBI Taxonomy" id="7453"/>
    <lineage>
        <taxon>Eukaryota</taxon>
        <taxon>Metazoa</taxon>
        <taxon>Ecdysozoa</taxon>
        <taxon>Arthropoda</taxon>
        <taxon>Hexapoda</taxon>
        <taxon>Insecta</taxon>
        <taxon>Pterygota</taxon>
        <taxon>Neoptera</taxon>
        <taxon>Endopterygota</taxon>
        <taxon>Hymenoptera</taxon>
        <taxon>Apocrita</taxon>
        <taxon>Aculeata</taxon>
        <taxon>Vespoidea</taxon>
        <taxon>Vespidae</taxon>
        <taxon>Vespinae</taxon>
        <taxon>Vespula</taxon>
    </lineage>
</organism>
<feature type="region of interest" description="Disordered" evidence="3">
    <location>
        <begin position="627"/>
        <end position="648"/>
    </location>
</feature>
<feature type="compositionally biased region" description="Basic residues" evidence="3">
    <location>
        <begin position="239"/>
        <end position="255"/>
    </location>
</feature>
<dbReference type="PROSITE" id="PS50010">
    <property type="entry name" value="DH_2"/>
    <property type="match status" value="1"/>
</dbReference>
<dbReference type="Proteomes" id="UP001607303">
    <property type="component" value="Unassembled WGS sequence"/>
</dbReference>
<dbReference type="PROSITE" id="PS50002">
    <property type="entry name" value="SH3"/>
    <property type="match status" value="1"/>
</dbReference>
<proteinExistence type="predicted"/>
<evidence type="ECO:0000256" key="1">
    <source>
        <dbReference type="ARBA" id="ARBA00022443"/>
    </source>
</evidence>
<dbReference type="SUPFAM" id="SSF50044">
    <property type="entry name" value="SH3-domain"/>
    <property type="match status" value="1"/>
</dbReference>